<feature type="region of interest" description="Disordered" evidence="1">
    <location>
        <begin position="134"/>
        <end position="205"/>
    </location>
</feature>
<dbReference type="AlphaFoldDB" id="A0A9D4PK54"/>
<reference evidence="2" key="2">
    <citation type="submission" date="2021-09" db="EMBL/GenBank/DDBJ databases">
        <authorList>
            <person name="Jia N."/>
            <person name="Wang J."/>
            <person name="Shi W."/>
            <person name="Du L."/>
            <person name="Sun Y."/>
            <person name="Zhan W."/>
            <person name="Jiang J."/>
            <person name="Wang Q."/>
            <person name="Zhang B."/>
            <person name="Ji P."/>
            <person name="Sakyi L.B."/>
            <person name="Cui X."/>
            <person name="Yuan T."/>
            <person name="Jiang B."/>
            <person name="Yang W."/>
            <person name="Lam T.T.-Y."/>
            <person name="Chang Q."/>
            <person name="Ding S."/>
            <person name="Wang X."/>
            <person name="Zhu J."/>
            <person name="Ruan X."/>
            <person name="Zhao L."/>
            <person name="Wei J."/>
            <person name="Que T."/>
            <person name="Du C."/>
            <person name="Cheng J."/>
            <person name="Dai P."/>
            <person name="Han X."/>
            <person name="Huang E."/>
            <person name="Gao Y."/>
            <person name="Liu J."/>
            <person name="Shao H."/>
            <person name="Ye R."/>
            <person name="Li L."/>
            <person name="Wei W."/>
            <person name="Wang X."/>
            <person name="Wang C."/>
            <person name="Huo Q."/>
            <person name="Li W."/>
            <person name="Guo W."/>
            <person name="Chen H."/>
            <person name="Chen S."/>
            <person name="Zhou L."/>
            <person name="Zhou L."/>
            <person name="Ni X."/>
            <person name="Tian J."/>
            <person name="Zhou Y."/>
            <person name="Sheng Y."/>
            <person name="Liu T."/>
            <person name="Pan Y."/>
            <person name="Xia L."/>
            <person name="Li J."/>
            <person name="Zhao F."/>
            <person name="Cao W."/>
        </authorList>
    </citation>
    <scope>NUCLEOTIDE SEQUENCE</scope>
    <source>
        <strain evidence="2">Rsan-2018</strain>
        <tissue evidence="2">Larvae</tissue>
    </source>
</reference>
<evidence type="ECO:0000256" key="1">
    <source>
        <dbReference type="SAM" id="MobiDB-lite"/>
    </source>
</evidence>
<evidence type="ECO:0000313" key="2">
    <source>
        <dbReference type="EMBL" id="KAH7944299.1"/>
    </source>
</evidence>
<accession>A0A9D4PK54</accession>
<proteinExistence type="predicted"/>
<comment type="caution">
    <text evidence="2">The sequence shown here is derived from an EMBL/GenBank/DDBJ whole genome shotgun (WGS) entry which is preliminary data.</text>
</comment>
<protein>
    <submittedName>
        <fullName evidence="2">Uncharacterized protein</fullName>
    </submittedName>
</protein>
<dbReference type="EMBL" id="JABSTV010001253">
    <property type="protein sequence ID" value="KAH7944299.1"/>
    <property type="molecule type" value="Genomic_DNA"/>
</dbReference>
<feature type="compositionally biased region" description="Basic and acidic residues" evidence="1">
    <location>
        <begin position="194"/>
        <end position="205"/>
    </location>
</feature>
<dbReference type="Proteomes" id="UP000821837">
    <property type="component" value="Unassembled WGS sequence"/>
</dbReference>
<name>A0A9D4PK54_RHISA</name>
<keyword evidence="3" id="KW-1185">Reference proteome</keyword>
<gene>
    <name evidence="2" type="ORF">HPB52_018138</name>
</gene>
<feature type="compositionally biased region" description="Polar residues" evidence="1">
    <location>
        <begin position="150"/>
        <end position="166"/>
    </location>
</feature>
<organism evidence="2 3">
    <name type="scientific">Rhipicephalus sanguineus</name>
    <name type="common">Brown dog tick</name>
    <name type="synonym">Ixodes sanguineus</name>
    <dbReference type="NCBI Taxonomy" id="34632"/>
    <lineage>
        <taxon>Eukaryota</taxon>
        <taxon>Metazoa</taxon>
        <taxon>Ecdysozoa</taxon>
        <taxon>Arthropoda</taxon>
        <taxon>Chelicerata</taxon>
        <taxon>Arachnida</taxon>
        <taxon>Acari</taxon>
        <taxon>Parasitiformes</taxon>
        <taxon>Ixodida</taxon>
        <taxon>Ixodoidea</taxon>
        <taxon>Ixodidae</taxon>
        <taxon>Rhipicephalinae</taxon>
        <taxon>Rhipicephalus</taxon>
        <taxon>Rhipicephalus</taxon>
    </lineage>
</organism>
<evidence type="ECO:0000313" key="3">
    <source>
        <dbReference type="Proteomes" id="UP000821837"/>
    </source>
</evidence>
<sequence>MLDLRTVEQRRKGLHKRVSRVDLPFPMVYEGFDVDAPRPAIRAAWSARAGRGSRSTVDATLSWYVHATPVHRRPEDEREITVDEREITGDERQNIAEDMATDNAGGVRAIHLEDASSSTTGTRRGRKRCICGRLPPCTSSSHGAPDNVDAGSSASKMSTSTLTSSAPPVGPSFPLAPMEVSSQMLYEEGSDDEERARYLADGMER</sequence>
<reference evidence="2" key="1">
    <citation type="journal article" date="2020" name="Cell">
        <title>Large-Scale Comparative Analyses of Tick Genomes Elucidate Their Genetic Diversity and Vector Capacities.</title>
        <authorList>
            <consortium name="Tick Genome and Microbiome Consortium (TIGMIC)"/>
            <person name="Jia N."/>
            <person name="Wang J."/>
            <person name="Shi W."/>
            <person name="Du L."/>
            <person name="Sun Y."/>
            <person name="Zhan W."/>
            <person name="Jiang J.F."/>
            <person name="Wang Q."/>
            <person name="Zhang B."/>
            <person name="Ji P."/>
            <person name="Bell-Sakyi L."/>
            <person name="Cui X.M."/>
            <person name="Yuan T.T."/>
            <person name="Jiang B.G."/>
            <person name="Yang W.F."/>
            <person name="Lam T.T."/>
            <person name="Chang Q.C."/>
            <person name="Ding S.J."/>
            <person name="Wang X.J."/>
            <person name="Zhu J.G."/>
            <person name="Ruan X.D."/>
            <person name="Zhao L."/>
            <person name="Wei J.T."/>
            <person name="Ye R.Z."/>
            <person name="Que T.C."/>
            <person name="Du C.H."/>
            <person name="Zhou Y.H."/>
            <person name="Cheng J.X."/>
            <person name="Dai P.F."/>
            <person name="Guo W.B."/>
            <person name="Han X.H."/>
            <person name="Huang E.J."/>
            <person name="Li L.F."/>
            <person name="Wei W."/>
            <person name="Gao Y.C."/>
            <person name="Liu J.Z."/>
            <person name="Shao H.Z."/>
            <person name="Wang X."/>
            <person name="Wang C.C."/>
            <person name="Yang T.C."/>
            <person name="Huo Q.B."/>
            <person name="Li W."/>
            <person name="Chen H.Y."/>
            <person name="Chen S.E."/>
            <person name="Zhou L.G."/>
            <person name="Ni X.B."/>
            <person name="Tian J.H."/>
            <person name="Sheng Y."/>
            <person name="Liu T."/>
            <person name="Pan Y.S."/>
            <person name="Xia L.Y."/>
            <person name="Li J."/>
            <person name="Zhao F."/>
            <person name="Cao W.C."/>
        </authorList>
    </citation>
    <scope>NUCLEOTIDE SEQUENCE</scope>
    <source>
        <strain evidence="2">Rsan-2018</strain>
    </source>
</reference>